<keyword evidence="2" id="KW-0472">Membrane</keyword>
<organism evidence="3 4">
    <name type="scientific">Lampropedia hyalina DSM 16112</name>
    <dbReference type="NCBI Taxonomy" id="1122156"/>
    <lineage>
        <taxon>Bacteria</taxon>
        <taxon>Pseudomonadati</taxon>
        <taxon>Pseudomonadota</taxon>
        <taxon>Betaproteobacteria</taxon>
        <taxon>Burkholderiales</taxon>
        <taxon>Comamonadaceae</taxon>
        <taxon>Lampropedia</taxon>
    </lineage>
</organism>
<keyword evidence="4" id="KW-1185">Reference proteome</keyword>
<keyword evidence="2" id="KW-1133">Transmembrane helix</keyword>
<dbReference type="STRING" id="1122156.SAMN02745117_02681"/>
<protein>
    <submittedName>
        <fullName evidence="3">Small Trp-rich protein</fullName>
    </submittedName>
</protein>
<evidence type="ECO:0000313" key="3">
    <source>
        <dbReference type="EMBL" id="SHF83499.1"/>
    </source>
</evidence>
<feature type="transmembrane region" description="Helical" evidence="2">
    <location>
        <begin position="26"/>
        <end position="43"/>
    </location>
</feature>
<dbReference type="InterPro" id="IPR031044">
    <property type="entry name" value="Small_Trp_rich"/>
</dbReference>
<keyword evidence="2" id="KW-0812">Transmembrane</keyword>
<reference evidence="3 4" key="1">
    <citation type="submission" date="2016-11" db="EMBL/GenBank/DDBJ databases">
        <authorList>
            <person name="Jaros S."/>
            <person name="Januszkiewicz K."/>
            <person name="Wedrychowicz H."/>
        </authorList>
    </citation>
    <scope>NUCLEOTIDE SEQUENCE [LARGE SCALE GENOMIC DNA]</scope>
    <source>
        <strain evidence="3 4">DSM 16112</strain>
    </source>
</reference>
<proteinExistence type="predicted"/>
<dbReference type="OrthoDB" id="8689816at2"/>
<gene>
    <name evidence="3" type="ORF">SAMN02745117_02681</name>
</gene>
<name>A0A1M5EWE8_9BURK</name>
<dbReference type="NCBIfam" id="TIGR04438">
    <property type="entry name" value="small_Trp_rich"/>
    <property type="match status" value="1"/>
</dbReference>
<sequence>MYLFGLALILLLLKFLEIGPVAQWSWWIIVIPFALTAAWWTWADASGYTRRKAIERENQRKADRVQRQREKMGLPGKRRP</sequence>
<feature type="region of interest" description="Disordered" evidence="1">
    <location>
        <begin position="59"/>
        <end position="80"/>
    </location>
</feature>
<dbReference type="RefSeq" id="WP_073357171.1">
    <property type="nucleotide sequence ID" value="NZ_FQUZ01000046.1"/>
</dbReference>
<dbReference type="AlphaFoldDB" id="A0A1M5EWE8"/>
<evidence type="ECO:0000313" key="4">
    <source>
        <dbReference type="Proteomes" id="UP000184327"/>
    </source>
</evidence>
<evidence type="ECO:0000256" key="1">
    <source>
        <dbReference type="SAM" id="MobiDB-lite"/>
    </source>
</evidence>
<dbReference type="EMBL" id="FQUZ01000046">
    <property type="protein sequence ID" value="SHF83499.1"/>
    <property type="molecule type" value="Genomic_DNA"/>
</dbReference>
<accession>A0A1M5EWE8</accession>
<feature type="compositionally biased region" description="Basic and acidic residues" evidence="1">
    <location>
        <begin position="59"/>
        <end position="72"/>
    </location>
</feature>
<dbReference type="Proteomes" id="UP000184327">
    <property type="component" value="Unassembled WGS sequence"/>
</dbReference>
<evidence type="ECO:0000256" key="2">
    <source>
        <dbReference type="SAM" id="Phobius"/>
    </source>
</evidence>